<dbReference type="AlphaFoldDB" id="A0A378ME41"/>
<feature type="compositionally biased region" description="Basic and acidic residues" evidence="1">
    <location>
        <begin position="48"/>
        <end position="59"/>
    </location>
</feature>
<reference evidence="3 4" key="1">
    <citation type="submission" date="2018-06" db="EMBL/GenBank/DDBJ databases">
        <authorList>
            <consortium name="Pathogen Informatics"/>
            <person name="Doyle S."/>
        </authorList>
    </citation>
    <scope>NUCLEOTIDE SEQUENCE [LARGE SCALE GENOMIC DNA]</scope>
    <source>
        <strain evidence="4">NCTC 10815</strain>
    </source>
</reference>
<dbReference type="InterPro" id="IPR018392">
    <property type="entry name" value="LysM"/>
</dbReference>
<sequence length="131" mass="14316">MKRAPAQKKNVSSYFFGALLLALTMFFGYCVAADKSFVSVLGFSDSKPAVHDKVKPKQAEKKKKAAPKSKKEEKAKSQTETYEVQAGDTLTAIAQKYYKEGEVAAGVEKIMTANNLQDGNIHVGQSIKIPK</sequence>
<dbReference type="CDD" id="cd00118">
    <property type="entry name" value="LysM"/>
    <property type="match status" value="1"/>
</dbReference>
<protein>
    <submittedName>
        <fullName evidence="3">LysM domain/BON superfamily protein</fullName>
    </submittedName>
</protein>
<dbReference type="InterPro" id="IPR036779">
    <property type="entry name" value="LysM_dom_sf"/>
</dbReference>
<feature type="domain" description="LysM" evidence="2">
    <location>
        <begin position="80"/>
        <end position="129"/>
    </location>
</feature>
<feature type="region of interest" description="Disordered" evidence="1">
    <location>
        <begin position="47"/>
        <end position="81"/>
    </location>
</feature>
<evidence type="ECO:0000313" key="3">
    <source>
        <dbReference type="EMBL" id="STY43756.1"/>
    </source>
</evidence>
<proteinExistence type="predicted"/>
<dbReference type="PROSITE" id="PS51782">
    <property type="entry name" value="LYSM"/>
    <property type="match status" value="1"/>
</dbReference>
<dbReference type="EMBL" id="UGPG01000001">
    <property type="protein sequence ID" value="STY43756.1"/>
    <property type="molecule type" value="Genomic_DNA"/>
</dbReference>
<accession>A0A378ME41</accession>
<organism evidence="3 4">
    <name type="scientific">Listeria grayi</name>
    <name type="common">Listeria murrayi</name>
    <dbReference type="NCBI Taxonomy" id="1641"/>
    <lineage>
        <taxon>Bacteria</taxon>
        <taxon>Bacillati</taxon>
        <taxon>Bacillota</taxon>
        <taxon>Bacilli</taxon>
        <taxon>Bacillales</taxon>
        <taxon>Listeriaceae</taxon>
        <taxon>Listeria</taxon>
    </lineage>
</organism>
<gene>
    <name evidence="3" type="ORF">NCTC10815_01058</name>
</gene>
<name>A0A378ME41_LISGR</name>
<dbReference type="SUPFAM" id="SSF54106">
    <property type="entry name" value="LysM domain"/>
    <property type="match status" value="1"/>
</dbReference>
<dbReference type="Proteomes" id="UP000254879">
    <property type="component" value="Unassembled WGS sequence"/>
</dbReference>
<dbReference type="Gene3D" id="3.10.350.10">
    <property type="entry name" value="LysM domain"/>
    <property type="match status" value="1"/>
</dbReference>
<evidence type="ECO:0000313" key="4">
    <source>
        <dbReference type="Proteomes" id="UP000254879"/>
    </source>
</evidence>
<evidence type="ECO:0000259" key="2">
    <source>
        <dbReference type="PROSITE" id="PS51782"/>
    </source>
</evidence>
<dbReference type="SMART" id="SM00257">
    <property type="entry name" value="LysM"/>
    <property type="match status" value="1"/>
</dbReference>
<dbReference type="Pfam" id="PF01476">
    <property type="entry name" value="LysM"/>
    <property type="match status" value="1"/>
</dbReference>
<evidence type="ECO:0000256" key="1">
    <source>
        <dbReference type="SAM" id="MobiDB-lite"/>
    </source>
</evidence>